<organism evidence="5 6">
    <name type="scientific">Candidimonas humi</name>
    <dbReference type="NCBI Taxonomy" id="683355"/>
    <lineage>
        <taxon>Bacteria</taxon>
        <taxon>Pseudomonadati</taxon>
        <taxon>Pseudomonadota</taxon>
        <taxon>Betaproteobacteria</taxon>
        <taxon>Burkholderiales</taxon>
        <taxon>Alcaligenaceae</taxon>
        <taxon>Candidimonas</taxon>
    </lineage>
</organism>
<evidence type="ECO:0000256" key="1">
    <source>
        <dbReference type="ARBA" id="ARBA00023015"/>
    </source>
</evidence>
<dbReference type="Pfam" id="PF03466">
    <property type="entry name" value="LysR_substrate"/>
    <property type="match status" value="1"/>
</dbReference>
<dbReference type="PROSITE" id="PS50931">
    <property type="entry name" value="HTH_LYSR"/>
    <property type="match status" value="1"/>
</dbReference>
<name>A0ABV8NZI5_9BURK</name>
<reference evidence="6" key="1">
    <citation type="journal article" date="2019" name="Int. J. Syst. Evol. Microbiol.">
        <title>The Global Catalogue of Microorganisms (GCM) 10K type strain sequencing project: providing services to taxonomists for standard genome sequencing and annotation.</title>
        <authorList>
            <consortium name="The Broad Institute Genomics Platform"/>
            <consortium name="The Broad Institute Genome Sequencing Center for Infectious Disease"/>
            <person name="Wu L."/>
            <person name="Ma J."/>
        </authorList>
    </citation>
    <scope>NUCLEOTIDE SEQUENCE [LARGE SCALE GENOMIC DNA]</scope>
    <source>
        <strain evidence="6">LMG 24813</strain>
    </source>
</reference>
<dbReference type="EMBL" id="JBHSBV010000005">
    <property type="protein sequence ID" value="MFC4202361.1"/>
    <property type="molecule type" value="Genomic_DNA"/>
</dbReference>
<feature type="domain" description="HTH lysR-type" evidence="4">
    <location>
        <begin position="1"/>
        <end position="58"/>
    </location>
</feature>
<evidence type="ECO:0000256" key="2">
    <source>
        <dbReference type="ARBA" id="ARBA00023125"/>
    </source>
</evidence>
<protein>
    <submittedName>
        <fullName evidence="5">LysR family transcriptional regulator</fullName>
    </submittedName>
</protein>
<accession>A0ABV8NZI5</accession>
<keyword evidence="1" id="KW-0805">Transcription regulation</keyword>
<dbReference type="Proteomes" id="UP001595848">
    <property type="component" value="Unassembled WGS sequence"/>
</dbReference>
<dbReference type="CDD" id="cd08427">
    <property type="entry name" value="PBP2_LTTR_like_2"/>
    <property type="match status" value="1"/>
</dbReference>
<comment type="caution">
    <text evidence="5">The sequence shown here is derived from an EMBL/GenBank/DDBJ whole genome shotgun (WGS) entry which is preliminary data.</text>
</comment>
<evidence type="ECO:0000313" key="6">
    <source>
        <dbReference type="Proteomes" id="UP001595848"/>
    </source>
</evidence>
<dbReference type="Pfam" id="PF00126">
    <property type="entry name" value="HTH_1"/>
    <property type="match status" value="1"/>
</dbReference>
<keyword evidence="6" id="KW-1185">Reference proteome</keyword>
<gene>
    <name evidence="5" type="ORF">ACFOY1_15500</name>
</gene>
<proteinExistence type="predicted"/>
<dbReference type="InterPro" id="IPR050950">
    <property type="entry name" value="HTH-type_LysR_regulators"/>
</dbReference>
<evidence type="ECO:0000259" key="4">
    <source>
        <dbReference type="PROSITE" id="PS50931"/>
    </source>
</evidence>
<dbReference type="RefSeq" id="WP_217966099.1">
    <property type="nucleotide sequence ID" value="NZ_JAHTBN010000010.1"/>
</dbReference>
<keyword evidence="3" id="KW-0804">Transcription</keyword>
<dbReference type="InterPro" id="IPR005119">
    <property type="entry name" value="LysR_subst-bd"/>
</dbReference>
<keyword evidence="2" id="KW-0238">DNA-binding</keyword>
<dbReference type="InterPro" id="IPR000847">
    <property type="entry name" value="LysR_HTH_N"/>
</dbReference>
<evidence type="ECO:0000313" key="5">
    <source>
        <dbReference type="EMBL" id="MFC4202361.1"/>
    </source>
</evidence>
<dbReference type="PANTHER" id="PTHR30419">
    <property type="entry name" value="HTH-TYPE TRANSCRIPTIONAL REGULATOR YBHD"/>
    <property type="match status" value="1"/>
</dbReference>
<sequence length="295" mass="32577">MDVKTLYTLVAVADRGSFAEAGKAIGLSLSAVSMQMRALEDELGTVLFDRTRRPPVLTPSGLRLIDRARDLIEHWESLSDSLKRDVAGGVLKLGAVHTSISGWLPLALRRLQKRGQGIEIRLTSGLTHELEMEVYHGQLDVALVTEPEVSRGSLQFHEFFEEAMVVIAHKTAAGDTDRELLENNPYVRFNRMARVGRMVGAEIERRGLEVQSTMEIDSVEGVVAMVANGLGVSVVPNRGVANEFPSTIRVLPFGDPPIMRRLGLLMPRDNPRSHLSHALLDALREVSAPREKKYA</sequence>
<evidence type="ECO:0000256" key="3">
    <source>
        <dbReference type="ARBA" id="ARBA00023163"/>
    </source>
</evidence>